<dbReference type="InterPro" id="IPR029063">
    <property type="entry name" value="SAM-dependent_MTases_sf"/>
</dbReference>
<gene>
    <name evidence="2" type="ORF">H9701_01530</name>
</gene>
<sequence length="217" mass="24618">MERMEAFFTARVDCYDAHMLHEVEGYAEGCRMAAGLLPEMCTWLLDLGCGTGLELEPVFERFPDLRVTGIDLTQAMLDRLGKKFRGRRLELFRGSYVGRDFGVERYDAALAVETLHHLEPGVKAGVYRQIWAALRPGGVYLECDYMACDCLEERRLRRENRRLRGAEGLTPEAEVHFDIPLTEAHNRTLLLRAGFARVERHMQAGDTVLLAAWKAAG</sequence>
<reference evidence="2" key="1">
    <citation type="journal article" date="2021" name="PeerJ">
        <title>Extensive microbial diversity within the chicken gut microbiome revealed by metagenomics and culture.</title>
        <authorList>
            <person name="Gilroy R."/>
            <person name="Ravi A."/>
            <person name="Getino M."/>
            <person name="Pursley I."/>
            <person name="Horton D.L."/>
            <person name="Alikhan N.F."/>
            <person name="Baker D."/>
            <person name="Gharbi K."/>
            <person name="Hall N."/>
            <person name="Watson M."/>
            <person name="Adriaenssens E.M."/>
            <person name="Foster-Nyarko E."/>
            <person name="Jarju S."/>
            <person name="Secka A."/>
            <person name="Antonio M."/>
            <person name="Oren A."/>
            <person name="Chaudhuri R.R."/>
            <person name="La Ragione R."/>
            <person name="Hildebrand F."/>
            <person name="Pallen M.J."/>
        </authorList>
    </citation>
    <scope>NUCLEOTIDE SEQUENCE</scope>
    <source>
        <strain evidence="2">CHK186-1790</strain>
    </source>
</reference>
<name>A0A9D2NWZ4_9FIRM</name>
<proteinExistence type="predicted"/>
<evidence type="ECO:0000313" key="3">
    <source>
        <dbReference type="Proteomes" id="UP000823882"/>
    </source>
</evidence>
<dbReference type="Gene3D" id="3.40.50.150">
    <property type="entry name" value="Vaccinia Virus protein VP39"/>
    <property type="match status" value="1"/>
</dbReference>
<reference evidence="2" key="2">
    <citation type="submission" date="2021-04" db="EMBL/GenBank/DDBJ databases">
        <authorList>
            <person name="Gilroy R."/>
        </authorList>
    </citation>
    <scope>NUCLEOTIDE SEQUENCE</scope>
    <source>
        <strain evidence="2">CHK186-1790</strain>
    </source>
</reference>
<keyword evidence="2" id="KW-0489">Methyltransferase</keyword>
<feature type="domain" description="Methyltransferase type 12" evidence="1">
    <location>
        <begin position="45"/>
        <end position="139"/>
    </location>
</feature>
<dbReference type="EMBL" id="DWWJ01000027">
    <property type="protein sequence ID" value="HJC40221.1"/>
    <property type="molecule type" value="Genomic_DNA"/>
</dbReference>
<dbReference type="CDD" id="cd02440">
    <property type="entry name" value="AdoMet_MTases"/>
    <property type="match status" value="1"/>
</dbReference>
<dbReference type="Pfam" id="PF08242">
    <property type="entry name" value="Methyltransf_12"/>
    <property type="match status" value="1"/>
</dbReference>
<dbReference type="AlphaFoldDB" id="A0A9D2NWZ4"/>
<dbReference type="InterPro" id="IPR013217">
    <property type="entry name" value="Methyltransf_12"/>
</dbReference>
<keyword evidence="2" id="KW-0808">Transferase</keyword>
<evidence type="ECO:0000313" key="2">
    <source>
        <dbReference type="EMBL" id="HJC40221.1"/>
    </source>
</evidence>
<dbReference type="GO" id="GO:0008168">
    <property type="term" value="F:methyltransferase activity"/>
    <property type="evidence" value="ECO:0007669"/>
    <property type="project" value="UniProtKB-KW"/>
</dbReference>
<evidence type="ECO:0000259" key="1">
    <source>
        <dbReference type="Pfam" id="PF08242"/>
    </source>
</evidence>
<dbReference type="Proteomes" id="UP000823882">
    <property type="component" value="Unassembled WGS sequence"/>
</dbReference>
<protein>
    <submittedName>
        <fullName evidence="2">Class I SAM-dependent methyltransferase</fullName>
    </submittedName>
</protein>
<dbReference type="GO" id="GO:0032259">
    <property type="term" value="P:methylation"/>
    <property type="evidence" value="ECO:0007669"/>
    <property type="project" value="UniProtKB-KW"/>
</dbReference>
<comment type="caution">
    <text evidence="2">The sequence shown here is derived from an EMBL/GenBank/DDBJ whole genome shotgun (WGS) entry which is preliminary data.</text>
</comment>
<organism evidence="2 3">
    <name type="scientific">Candidatus Intestinimonas pullistercoris</name>
    <dbReference type="NCBI Taxonomy" id="2838623"/>
    <lineage>
        <taxon>Bacteria</taxon>
        <taxon>Bacillati</taxon>
        <taxon>Bacillota</taxon>
        <taxon>Clostridia</taxon>
        <taxon>Eubacteriales</taxon>
        <taxon>Intestinimonas</taxon>
    </lineage>
</organism>
<dbReference type="SUPFAM" id="SSF53335">
    <property type="entry name" value="S-adenosyl-L-methionine-dependent methyltransferases"/>
    <property type="match status" value="1"/>
</dbReference>
<accession>A0A9D2NWZ4</accession>